<dbReference type="InterPro" id="IPR016036">
    <property type="entry name" value="Malonyl_transacylase_ACP-bd"/>
</dbReference>
<dbReference type="PROSITE" id="PS52019">
    <property type="entry name" value="PKS_MFAS_DH"/>
    <property type="match status" value="1"/>
</dbReference>
<dbReference type="Pfam" id="PF00109">
    <property type="entry name" value="ketoacyl-synt"/>
    <property type="match status" value="1"/>
</dbReference>
<dbReference type="InterPro" id="IPR016039">
    <property type="entry name" value="Thiolase-like"/>
</dbReference>
<keyword evidence="2" id="KW-0596">Phosphopantetheine</keyword>
<dbReference type="Proteomes" id="UP001552594">
    <property type="component" value="Unassembled WGS sequence"/>
</dbReference>
<dbReference type="InterPro" id="IPR013968">
    <property type="entry name" value="PKS_KR"/>
</dbReference>
<dbReference type="Pfam" id="PF14765">
    <property type="entry name" value="PS-DH"/>
    <property type="match status" value="1"/>
</dbReference>
<dbReference type="CDD" id="cd00833">
    <property type="entry name" value="PKS"/>
    <property type="match status" value="1"/>
</dbReference>
<dbReference type="Gene3D" id="3.40.50.11460">
    <property type="match status" value="1"/>
</dbReference>
<dbReference type="InterPro" id="IPR001227">
    <property type="entry name" value="Ac_transferase_dom_sf"/>
</dbReference>
<dbReference type="SMART" id="SM00823">
    <property type="entry name" value="PKS_PP"/>
    <property type="match status" value="1"/>
</dbReference>
<feature type="domain" description="Ketosynthase family 3 (KS3)" evidence="10">
    <location>
        <begin position="263"/>
        <end position="689"/>
    </location>
</feature>
<evidence type="ECO:0000256" key="5">
    <source>
        <dbReference type="ARBA" id="ARBA00023194"/>
    </source>
</evidence>
<dbReference type="SUPFAM" id="SSF47336">
    <property type="entry name" value="ACP-like"/>
    <property type="match status" value="1"/>
</dbReference>
<sequence>AWHLHELTQDQDLSAFVLFSSAAGVMGNPGQANYAAGNAFLDALAAYRRACGLVGVSLAWGAWAESGGMAGSLGEADRERLARAGASGLGDAEGLALFDAAGSGEHALLVPMRLDLAGIRSRAATAGVPPLLRGLVRVPTRRTTAQAAGATAGAMAQRLAGLGKEDQRTFLLGLVRTHVAAVLGFEDGETIEAERAFKEMGFDSLTAVELRNQLGKAVDLRLPTTLVFDYPNSMAVADYLLDEIVGTGPADAQPVATVTVTDDEPIAIVGMACRYPGGVNSPEDLWRLVLAGDDAISAFPTDRGWDLEGMFDDDPDVAGSSYVREGGFLYDAADFDPAFFGISPREALAMDPQQRLLLEASWEALESAGIDPSSLRGSQTGVFAGVMYHNYASRLSAVPEEVEGFLGTGTSGSVASGRVSYTFGFEGPAVTVDTACSSSLVALHLAGQALRRGECSLALAGGVTVMPTPDTFLSFSRQRGLASNGRCKAFAAAADGTGWSEGVGMLLVERLSDAVRKGHRVLGVVRGTAVNQDGASNGLTAPNGPSQQRVIRQALATAKLSTNDVDLLEAHGTGTRLGDPIEAQALLATYGQGRSEEQPLWLGSIKSNLGHTQAAAGVAGVIKMVQAMRHGIMPKTLHVDAPTPEVDWSAGAVELLTETREWPEAGRPRRAAVSSFGISGTNAHVVLEQAPEAAVAAAEPVVDTVLPWVLSAKSEAGVRAQAERLLAFLDGRSDLSPIDIGYSLAVARSRFEHRAVVVGAVRDELLAGVRALASGEVSGAVVAGGASRSKLALLFTGQGSQRAGMGRELYETFPVFAAAFNEICAHLDERLGRSLKDVVFGDEPSLLDQTAFTQAALFALEVALFRLVESWGMRPDFLIGHSVGEIVAAHVAGVLSLADAATLVAARGRLMQALPTGGAMAAVEATEAEVAEWIAGREAEVAIAAVNGPSSVVVSGDEAAVEPVVAQAQELGRRVRRLTVSHAFHSPRMEPMLEDFRAVLTGLSFNTPQIPVVSNVTGTLATAEELCSPDYWVRHVRQAVRFADGMAYLSGQGVAKFLELGPDGILSGMGQQSVPEDSVFASVLRKDRPEAQTLTTALGTMHAHGTDLNWEGVFAGRAAKRVELPTYAFQHQRYWLEAPASAGDAVSLGLGISAHALLGAAVELPDTGGAVLTGRLSVQAQPWLADHAVMGSVILPGTGLVELAVHAGDQVGCGTLDELTLQAPLVLPERGGVMLRVTVDGADEDSRSHVRIYSRHETASREEAWTLHASGVLSADGNAAIADLTVWPPNGAERIELSGHYETMAEAGLSYGPVFQGLKSAWRLGDEVFAEVALPEDTSLEGFALHPALLDAALHAISLGEYITGSAQVHLPFSWSGVTLHATGASALRVRVSPAEGQAVSIAVADAAGAPVAQVDSLVLRPVDAGQLALPGGDDASNSLFRLDWTELDESSLVKHPTYAVLGDMTGADYADLEALGAALASGSEMPGVVLVPMVSAAESTETVSSAHQAAQRSLTLMRHWLNEQRFADSRLVFVTGGAVAAGPGDDIRDLAHAPVWGLVRSAQSENPEQFVLLDVHSADTLSDPARLAALAATGEPELAVRGGVVRVPRLVRAAVAGDGRGFVAGEGTVLVTGGTGALGALVARHLVAEHGVRSLLLTSRRGLEASGAAELVAELSGLGAGVEVVACDVADR</sequence>
<dbReference type="CDD" id="cd08956">
    <property type="entry name" value="KR_3_FAS_SDR_x"/>
    <property type="match status" value="1"/>
</dbReference>
<dbReference type="SMART" id="SM00825">
    <property type="entry name" value="PKS_KS"/>
    <property type="match status" value="1"/>
</dbReference>
<dbReference type="InterPro" id="IPR042104">
    <property type="entry name" value="PKS_dehydratase_sf"/>
</dbReference>
<feature type="active site" description="Proton donor; for dehydratase activity" evidence="8">
    <location>
        <position position="1351"/>
    </location>
</feature>
<evidence type="ECO:0000256" key="6">
    <source>
        <dbReference type="ARBA" id="ARBA00023268"/>
    </source>
</evidence>
<evidence type="ECO:0000256" key="7">
    <source>
        <dbReference type="ARBA" id="ARBA00023315"/>
    </source>
</evidence>
<dbReference type="Pfam" id="PF00550">
    <property type="entry name" value="PP-binding"/>
    <property type="match status" value="1"/>
</dbReference>
<dbReference type="InterPro" id="IPR055123">
    <property type="entry name" value="SpnB-like_Rossmann"/>
</dbReference>
<dbReference type="InterPro" id="IPR006162">
    <property type="entry name" value="Ppantetheine_attach_site"/>
</dbReference>
<evidence type="ECO:0000256" key="2">
    <source>
        <dbReference type="ARBA" id="ARBA00022450"/>
    </source>
</evidence>
<dbReference type="PROSITE" id="PS52004">
    <property type="entry name" value="KS3_2"/>
    <property type="match status" value="1"/>
</dbReference>
<dbReference type="Gene3D" id="3.10.129.110">
    <property type="entry name" value="Polyketide synthase dehydratase"/>
    <property type="match status" value="1"/>
</dbReference>
<dbReference type="InterPro" id="IPR020841">
    <property type="entry name" value="PKS_Beta-ketoAc_synthase_dom"/>
</dbReference>
<keyword evidence="13" id="KW-1185">Reference proteome</keyword>
<evidence type="ECO:0000256" key="1">
    <source>
        <dbReference type="ARBA" id="ARBA00004792"/>
    </source>
</evidence>
<dbReference type="InterPro" id="IPR020806">
    <property type="entry name" value="PKS_PP-bd"/>
</dbReference>
<name>A0ABV3K8L0_STRON</name>
<evidence type="ECO:0000259" key="11">
    <source>
        <dbReference type="PROSITE" id="PS52019"/>
    </source>
</evidence>
<dbReference type="PANTHER" id="PTHR43775">
    <property type="entry name" value="FATTY ACID SYNTHASE"/>
    <property type="match status" value="1"/>
</dbReference>
<dbReference type="InterPro" id="IPR050091">
    <property type="entry name" value="PKS_NRPS_Biosynth_Enz"/>
</dbReference>
<dbReference type="Gene3D" id="3.30.70.3290">
    <property type="match status" value="1"/>
</dbReference>
<dbReference type="InterPro" id="IPR049900">
    <property type="entry name" value="PKS_mFAS_DH"/>
</dbReference>
<protein>
    <submittedName>
        <fullName evidence="12">Beta-ketoacyl synthase N-terminal-like domain-containing protein</fullName>
    </submittedName>
</protein>
<dbReference type="Gene3D" id="1.10.1200.10">
    <property type="entry name" value="ACP-like"/>
    <property type="match status" value="1"/>
</dbReference>
<dbReference type="Gene3D" id="3.40.50.720">
    <property type="entry name" value="NAD(P)-binding Rossmann-like Domain"/>
    <property type="match status" value="2"/>
</dbReference>
<dbReference type="SUPFAM" id="SSF55048">
    <property type="entry name" value="Probable ACP-binding domain of malonyl-CoA ACP transacylase"/>
    <property type="match status" value="1"/>
</dbReference>
<organism evidence="12 13">
    <name type="scientific">Streptomyces orinoci</name>
    <name type="common">Streptoverticillium orinoci</name>
    <dbReference type="NCBI Taxonomy" id="67339"/>
    <lineage>
        <taxon>Bacteria</taxon>
        <taxon>Bacillati</taxon>
        <taxon>Actinomycetota</taxon>
        <taxon>Actinomycetes</taxon>
        <taxon>Kitasatosporales</taxon>
        <taxon>Streptomycetaceae</taxon>
        <taxon>Streptomyces</taxon>
    </lineage>
</organism>
<dbReference type="InterPro" id="IPR018201">
    <property type="entry name" value="Ketoacyl_synth_AS"/>
</dbReference>
<feature type="non-terminal residue" evidence="12">
    <location>
        <position position="1693"/>
    </location>
</feature>
<keyword evidence="3" id="KW-0597">Phosphoprotein</keyword>
<dbReference type="SMART" id="SM00826">
    <property type="entry name" value="PKS_DH"/>
    <property type="match status" value="1"/>
</dbReference>
<feature type="active site" description="Proton acceptor; for dehydratase activity" evidence="8">
    <location>
        <position position="1187"/>
    </location>
</feature>
<dbReference type="SMART" id="SM00827">
    <property type="entry name" value="PKS_AT"/>
    <property type="match status" value="1"/>
</dbReference>
<dbReference type="Gene3D" id="3.40.366.10">
    <property type="entry name" value="Malonyl-Coenzyme A Acyl Carrier Protein, domain 2"/>
    <property type="match status" value="1"/>
</dbReference>
<evidence type="ECO:0000313" key="12">
    <source>
        <dbReference type="EMBL" id="MEV5511308.1"/>
    </source>
</evidence>
<dbReference type="Pfam" id="PF08659">
    <property type="entry name" value="KR"/>
    <property type="match status" value="2"/>
</dbReference>
<dbReference type="InterPro" id="IPR009081">
    <property type="entry name" value="PP-bd_ACP"/>
</dbReference>
<dbReference type="InterPro" id="IPR020807">
    <property type="entry name" value="PKS_DH"/>
</dbReference>
<evidence type="ECO:0000313" key="13">
    <source>
        <dbReference type="Proteomes" id="UP001552594"/>
    </source>
</evidence>
<dbReference type="InterPro" id="IPR016035">
    <property type="entry name" value="Acyl_Trfase/lysoPLipase"/>
</dbReference>
<gene>
    <name evidence="12" type="ORF">AB0L16_33680</name>
</gene>
<comment type="pathway">
    <text evidence="1">Antibiotic biosynthesis.</text>
</comment>
<evidence type="ECO:0000259" key="9">
    <source>
        <dbReference type="PROSITE" id="PS50075"/>
    </source>
</evidence>
<dbReference type="Pfam" id="PF21089">
    <property type="entry name" value="PKS_DH_N"/>
    <property type="match status" value="1"/>
</dbReference>
<dbReference type="InterPro" id="IPR014043">
    <property type="entry name" value="Acyl_transferase_dom"/>
</dbReference>
<dbReference type="InterPro" id="IPR032821">
    <property type="entry name" value="PKS_assoc"/>
</dbReference>
<dbReference type="SUPFAM" id="SSF53901">
    <property type="entry name" value="Thiolase-like"/>
    <property type="match status" value="1"/>
</dbReference>
<keyword evidence="4" id="KW-0808">Transferase</keyword>
<dbReference type="Pfam" id="PF00698">
    <property type="entry name" value="Acyl_transf_1"/>
    <property type="match status" value="1"/>
</dbReference>
<dbReference type="Pfam" id="PF02801">
    <property type="entry name" value="Ketoacyl-synt_C"/>
    <property type="match status" value="1"/>
</dbReference>
<feature type="domain" description="Carrier" evidence="9">
    <location>
        <begin position="169"/>
        <end position="244"/>
    </location>
</feature>
<dbReference type="PROSITE" id="PS00012">
    <property type="entry name" value="PHOSPHOPANTETHEINE"/>
    <property type="match status" value="1"/>
</dbReference>
<evidence type="ECO:0000256" key="3">
    <source>
        <dbReference type="ARBA" id="ARBA00022553"/>
    </source>
</evidence>
<comment type="caution">
    <text evidence="12">The sequence shown here is derived from an EMBL/GenBank/DDBJ whole genome shotgun (WGS) entry which is preliminary data.</text>
</comment>
<dbReference type="PROSITE" id="PS50075">
    <property type="entry name" value="CARRIER"/>
    <property type="match status" value="1"/>
</dbReference>
<dbReference type="SUPFAM" id="SSF52151">
    <property type="entry name" value="FabD/lysophospholipase-like"/>
    <property type="match status" value="1"/>
</dbReference>
<dbReference type="Pfam" id="PF22953">
    <property type="entry name" value="SpnB_Rossmann"/>
    <property type="match status" value="1"/>
</dbReference>
<keyword evidence="7" id="KW-0012">Acyltransferase</keyword>
<dbReference type="InterPro" id="IPR049552">
    <property type="entry name" value="PKS_DH_N"/>
</dbReference>
<feature type="domain" description="PKS/mFAS DH" evidence="11">
    <location>
        <begin position="1155"/>
        <end position="1429"/>
    </location>
</feature>
<keyword evidence="5" id="KW-0045">Antibiotic biosynthesis</keyword>
<dbReference type="InterPro" id="IPR036291">
    <property type="entry name" value="NAD(P)-bd_dom_sf"/>
</dbReference>
<feature type="region of interest" description="C-terminal hotdog fold" evidence="8">
    <location>
        <begin position="1292"/>
        <end position="1429"/>
    </location>
</feature>
<dbReference type="InterPro" id="IPR014030">
    <property type="entry name" value="Ketoacyl_synth_N"/>
</dbReference>
<dbReference type="SMART" id="SM01294">
    <property type="entry name" value="PKS_PP_betabranch"/>
    <property type="match status" value="1"/>
</dbReference>
<dbReference type="InterPro" id="IPR036736">
    <property type="entry name" value="ACP-like_sf"/>
</dbReference>
<evidence type="ECO:0000256" key="8">
    <source>
        <dbReference type="PROSITE-ProRule" id="PRU01363"/>
    </source>
</evidence>
<dbReference type="InterPro" id="IPR049551">
    <property type="entry name" value="PKS_DH_C"/>
</dbReference>
<feature type="non-terminal residue" evidence="12">
    <location>
        <position position="1"/>
    </location>
</feature>
<evidence type="ECO:0000256" key="4">
    <source>
        <dbReference type="ARBA" id="ARBA00022679"/>
    </source>
</evidence>
<dbReference type="PROSITE" id="PS00606">
    <property type="entry name" value="KS3_1"/>
    <property type="match status" value="1"/>
</dbReference>
<accession>A0ABV3K8L0</accession>
<dbReference type="Pfam" id="PF16197">
    <property type="entry name" value="KAsynt_C_assoc"/>
    <property type="match status" value="1"/>
</dbReference>
<keyword evidence="6" id="KW-0511">Multifunctional enzyme</keyword>
<dbReference type="RefSeq" id="WP_364855683.1">
    <property type="nucleotide sequence ID" value="NZ_JBFAUK010000065.1"/>
</dbReference>
<dbReference type="PANTHER" id="PTHR43775:SF51">
    <property type="entry name" value="INACTIVE PHENOLPHTHIOCEROL SYNTHESIS POLYKETIDE SYNTHASE TYPE I PKS1-RELATED"/>
    <property type="match status" value="1"/>
</dbReference>
<dbReference type="Gene3D" id="3.40.47.10">
    <property type="match status" value="1"/>
</dbReference>
<dbReference type="InterPro" id="IPR014031">
    <property type="entry name" value="Ketoacyl_synth_C"/>
</dbReference>
<proteinExistence type="predicted"/>
<evidence type="ECO:0000259" key="10">
    <source>
        <dbReference type="PROSITE" id="PS52004"/>
    </source>
</evidence>
<feature type="region of interest" description="N-terminal hotdog fold" evidence="8">
    <location>
        <begin position="1155"/>
        <end position="1280"/>
    </location>
</feature>
<dbReference type="EMBL" id="JBFAUK010000065">
    <property type="protein sequence ID" value="MEV5511308.1"/>
    <property type="molecule type" value="Genomic_DNA"/>
</dbReference>
<reference evidence="12 13" key="1">
    <citation type="submission" date="2024-06" db="EMBL/GenBank/DDBJ databases">
        <title>The Natural Products Discovery Center: Release of the First 8490 Sequenced Strains for Exploring Actinobacteria Biosynthetic Diversity.</title>
        <authorList>
            <person name="Kalkreuter E."/>
            <person name="Kautsar S.A."/>
            <person name="Yang D."/>
            <person name="Bader C.D."/>
            <person name="Teijaro C.N."/>
            <person name="Fluegel L."/>
            <person name="Davis C.M."/>
            <person name="Simpson J.R."/>
            <person name="Lauterbach L."/>
            <person name="Steele A.D."/>
            <person name="Gui C."/>
            <person name="Meng S."/>
            <person name="Li G."/>
            <person name="Viehrig K."/>
            <person name="Ye F."/>
            <person name="Su P."/>
            <person name="Kiefer A.F."/>
            <person name="Nichols A."/>
            <person name="Cepeda A.J."/>
            <person name="Yan W."/>
            <person name="Fan B."/>
            <person name="Jiang Y."/>
            <person name="Adhikari A."/>
            <person name="Zheng C.-J."/>
            <person name="Schuster L."/>
            <person name="Cowan T.M."/>
            <person name="Smanski M.J."/>
            <person name="Chevrette M.G."/>
            <person name="De Carvalho L.P.S."/>
            <person name="Shen B."/>
        </authorList>
    </citation>
    <scope>NUCLEOTIDE SEQUENCE [LARGE SCALE GENOMIC DNA]</scope>
    <source>
        <strain evidence="12 13">NPDC052347</strain>
    </source>
</reference>
<dbReference type="SUPFAM" id="SSF51735">
    <property type="entry name" value="NAD(P)-binding Rossmann-fold domains"/>
    <property type="match status" value="3"/>
</dbReference>